<evidence type="ECO:0000313" key="1">
    <source>
        <dbReference type="EMBL" id="GAH42137.1"/>
    </source>
</evidence>
<dbReference type="AlphaFoldDB" id="X1FB05"/>
<proteinExistence type="predicted"/>
<reference evidence="1" key="1">
    <citation type="journal article" date="2014" name="Front. Microbiol.">
        <title>High frequency of phylogenetically diverse reductive dehalogenase-homologous genes in deep subseafloor sedimentary metagenomes.</title>
        <authorList>
            <person name="Kawai M."/>
            <person name="Futagami T."/>
            <person name="Toyoda A."/>
            <person name="Takaki Y."/>
            <person name="Nishi S."/>
            <person name="Hori S."/>
            <person name="Arai W."/>
            <person name="Tsubouchi T."/>
            <person name="Morono Y."/>
            <person name="Uchiyama I."/>
            <person name="Ito T."/>
            <person name="Fujiyama A."/>
            <person name="Inagaki F."/>
            <person name="Takami H."/>
        </authorList>
    </citation>
    <scope>NUCLEOTIDE SEQUENCE</scope>
    <source>
        <strain evidence="1">Expedition CK06-06</strain>
    </source>
</reference>
<organism evidence="1">
    <name type="scientific">marine sediment metagenome</name>
    <dbReference type="NCBI Taxonomy" id="412755"/>
    <lineage>
        <taxon>unclassified sequences</taxon>
        <taxon>metagenomes</taxon>
        <taxon>ecological metagenomes</taxon>
    </lineage>
</organism>
<accession>X1FB05</accession>
<name>X1FB05_9ZZZZ</name>
<gene>
    <name evidence="1" type="ORF">S03H2_26383</name>
</gene>
<protein>
    <submittedName>
        <fullName evidence="1">Uncharacterized protein</fullName>
    </submittedName>
</protein>
<dbReference type="EMBL" id="BARU01015277">
    <property type="protein sequence ID" value="GAH42137.1"/>
    <property type="molecule type" value="Genomic_DNA"/>
</dbReference>
<sequence length="93" mass="10335">PPAFLRKQEGGFDFNAWQKKGFGANSITAKINASFDLKTLSFTWSIEEKLALFPKLEICAHDFSDLPWKGNKVPAGPFAYPGSSPSKVKLVRF</sequence>
<comment type="caution">
    <text evidence="1">The sequence shown here is derived from an EMBL/GenBank/DDBJ whole genome shotgun (WGS) entry which is preliminary data.</text>
</comment>
<feature type="non-terminal residue" evidence="1">
    <location>
        <position position="1"/>
    </location>
</feature>